<evidence type="ECO:0000313" key="2">
    <source>
        <dbReference type="EMBL" id="MBL7560293.1"/>
    </source>
</evidence>
<reference evidence="2 3" key="1">
    <citation type="submission" date="2020-12" db="EMBL/GenBank/DDBJ databases">
        <title>Olleya sediminilitoris sp. nov., isolated from a tidal flat.</title>
        <authorList>
            <person name="Park S."/>
            <person name="Yoon J.-H."/>
        </authorList>
    </citation>
    <scope>NUCLEOTIDE SEQUENCE [LARGE SCALE GENOMIC DNA]</scope>
    <source>
        <strain evidence="2 3">YSTF-M6</strain>
    </source>
</reference>
<dbReference type="Proteomes" id="UP000605013">
    <property type="component" value="Unassembled WGS sequence"/>
</dbReference>
<dbReference type="RefSeq" id="WP_116822693.1">
    <property type="nucleotide sequence ID" value="NZ_JAEMEF010000009.1"/>
</dbReference>
<keyword evidence="1" id="KW-1133">Transmembrane helix</keyword>
<evidence type="ECO:0000256" key="1">
    <source>
        <dbReference type="SAM" id="Phobius"/>
    </source>
</evidence>
<keyword evidence="1" id="KW-0472">Membrane</keyword>
<name>A0ABS1WME1_9FLAO</name>
<dbReference type="EMBL" id="JAEMEF010000009">
    <property type="protein sequence ID" value="MBL7560293.1"/>
    <property type="molecule type" value="Genomic_DNA"/>
</dbReference>
<keyword evidence="3" id="KW-1185">Reference proteome</keyword>
<comment type="caution">
    <text evidence="2">The sequence shown here is derived from an EMBL/GenBank/DDBJ whole genome shotgun (WGS) entry which is preliminary data.</text>
</comment>
<accession>A0ABS1WME1</accession>
<keyword evidence="1" id="KW-0812">Transmembrane</keyword>
<evidence type="ECO:0000313" key="3">
    <source>
        <dbReference type="Proteomes" id="UP000605013"/>
    </source>
</evidence>
<proteinExistence type="predicted"/>
<organism evidence="2 3">
    <name type="scientific">Olleya sediminilitoris</name>
    <dbReference type="NCBI Taxonomy" id="2795739"/>
    <lineage>
        <taxon>Bacteria</taxon>
        <taxon>Pseudomonadati</taxon>
        <taxon>Bacteroidota</taxon>
        <taxon>Flavobacteriia</taxon>
        <taxon>Flavobacteriales</taxon>
        <taxon>Flavobacteriaceae</taxon>
    </lineage>
</organism>
<protein>
    <submittedName>
        <fullName evidence="2">DUF4258 domain-containing protein</fullName>
    </submittedName>
</protein>
<gene>
    <name evidence="2" type="ORF">JAO71_10825</name>
</gene>
<sequence length="127" mass="14203">MKILQRIGYYLGGFAIGLVLLAFFLNGRGVSCEYNYGPEGRVLKNIRTKTLQFSEASKTTIATRTIDTAAISYLLKEGDVDFSKSQPRQEPCGIYYISGTTKDKKQFELLVQNCDSIATMQSIKQLD</sequence>
<feature type="transmembrane region" description="Helical" evidence="1">
    <location>
        <begin position="7"/>
        <end position="25"/>
    </location>
</feature>